<dbReference type="InterPro" id="IPR050122">
    <property type="entry name" value="RTK"/>
</dbReference>
<dbReference type="STRING" id="6669.E9FTN9"/>
<dbReference type="InterPro" id="IPR001245">
    <property type="entry name" value="Ser-Thr/Tyr_kinase_cat_dom"/>
</dbReference>
<evidence type="ECO:0000256" key="1">
    <source>
        <dbReference type="ARBA" id="ARBA00004167"/>
    </source>
</evidence>
<dbReference type="FunFam" id="1.10.510.10:FF:000462">
    <property type="entry name" value="Receptor tyrosine kinase"/>
    <property type="match status" value="1"/>
</dbReference>
<dbReference type="GO" id="GO:0005886">
    <property type="term" value="C:plasma membrane"/>
    <property type="evidence" value="ECO:0000318"/>
    <property type="project" value="GO_Central"/>
</dbReference>
<dbReference type="PROSITE" id="PS00109">
    <property type="entry name" value="PROTEIN_KINASE_TYR"/>
    <property type="match status" value="1"/>
</dbReference>
<dbReference type="GO" id="GO:0004714">
    <property type="term" value="F:transmembrane receptor protein tyrosine kinase activity"/>
    <property type="evidence" value="ECO:0000318"/>
    <property type="project" value="GO_Central"/>
</dbReference>
<dbReference type="EMBL" id="GL732524">
    <property type="protein sequence ID" value="EFX89398.1"/>
    <property type="molecule type" value="Genomic_DNA"/>
</dbReference>
<dbReference type="PRINTS" id="PR00109">
    <property type="entry name" value="TYRKINASE"/>
</dbReference>
<dbReference type="KEGG" id="dpx:DAPPUDRAFT_40778"/>
<dbReference type="InterPro" id="IPR011009">
    <property type="entry name" value="Kinase-like_dom_sf"/>
</dbReference>
<reference evidence="6 7" key="1">
    <citation type="journal article" date="2011" name="Science">
        <title>The ecoresponsive genome of Daphnia pulex.</title>
        <authorList>
            <person name="Colbourne J.K."/>
            <person name="Pfrender M.E."/>
            <person name="Gilbert D."/>
            <person name="Thomas W.K."/>
            <person name="Tucker A."/>
            <person name="Oakley T.H."/>
            <person name="Tokishita S."/>
            <person name="Aerts A."/>
            <person name="Arnold G.J."/>
            <person name="Basu M.K."/>
            <person name="Bauer D.J."/>
            <person name="Caceres C.E."/>
            <person name="Carmel L."/>
            <person name="Casola C."/>
            <person name="Choi J.H."/>
            <person name="Detter J.C."/>
            <person name="Dong Q."/>
            <person name="Dusheyko S."/>
            <person name="Eads B.D."/>
            <person name="Frohlich T."/>
            <person name="Geiler-Samerotte K.A."/>
            <person name="Gerlach D."/>
            <person name="Hatcher P."/>
            <person name="Jogdeo S."/>
            <person name="Krijgsveld J."/>
            <person name="Kriventseva E.V."/>
            <person name="Kultz D."/>
            <person name="Laforsch C."/>
            <person name="Lindquist E."/>
            <person name="Lopez J."/>
            <person name="Manak J.R."/>
            <person name="Muller J."/>
            <person name="Pangilinan J."/>
            <person name="Patwardhan R.P."/>
            <person name="Pitluck S."/>
            <person name="Pritham E.J."/>
            <person name="Rechtsteiner A."/>
            <person name="Rho M."/>
            <person name="Rogozin I.B."/>
            <person name="Sakarya O."/>
            <person name="Salamov A."/>
            <person name="Schaack S."/>
            <person name="Shapiro H."/>
            <person name="Shiga Y."/>
            <person name="Skalitzky C."/>
            <person name="Smith Z."/>
            <person name="Souvorov A."/>
            <person name="Sung W."/>
            <person name="Tang Z."/>
            <person name="Tsuchiya D."/>
            <person name="Tu H."/>
            <person name="Vos H."/>
            <person name="Wang M."/>
            <person name="Wolf Y.I."/>
            <person name="Yamagata H."/>
            <person name="Yamada T."/>
            <person name="Ye Y."/>
            <person name="Shaw J.R."/>
            <person name="Andrews J."/>
            <person name="Crease T.J."/>
            <person name="Tang H."/>
            <person name="Lucas S.M."/>
            <person name="Robertson H.M."/>
            <person name="Bork P."/>
            <person name="Koonin E.V."/>
            <person name="Zdobnov E.M."/>
            <person name="Grigoriev I.V."/>
            <person name="Lynch M."/>
            <person name="Boore J.L."/>
        </authorList>
    </citation>
    <scope>NUCLEOTIDE SEQUENCE [LARGE SCALE GENOMIC DNA]</scope>
</reference>
<evidence type="ECO:0000256" key="3">
    <source>
        <dbReference type="PROSITE-ProRule" id="PRU10141"/>
    </source>
</evidence>
<dbReference type="InterPro" id="IPR017441">
    <property type="entry name" value="Protein_kinase_ATP_BS"/>
</dbReference>
<protein>
    <recommendedName>
        <fullName evidence="5">Protein kinase domain-containing protein</fullName>
    </recommendedName>
</protein>
<dbReference type="SMART" id="SM00219">
    <property type="entry name" value="TyrKc"/>
    <property type="match status" value="1"/>
</dbReference>
<evidence type="ECO:0000313" key="6">
    <source>
        <dbReference type="EMBL" id="EFX89398.1"/>
    </source>
</evidence>
<name>E9FTN9_DAPPU</name>
<dbReference type="SUPFAM" id="SSF56112">
    <property type="entry name" value="Protein kinase-like (PK-like)"/>
    <property type="match status" value="1"/>
</dbReference>
<feature type="compositionally biased region" description="Polar residues" evidence="4">
    <location>
        <begin position="365"/>
        <end position="381"/>
    </location>
</feature>
<dbReference type="Gene3D" id="1.10.510.10">
    <property type="entry name" value="Transferase(Phosphotransferase) domain 1"/>
    <property type="match status" value="1"/>
</dbReference>
<evidence type="ECO:0000259" key="5">
    <source>
        <dbReference type="PROSITE" id="PS50011"/>
    </source>
</evidence>
<feature type="region of interest" description="Disordered" evidence="4">
    <location>
        <begin position="357"/>
        <end position="381"/>
    </location>
</feature>
<dbReference type="Proteomes" id="UP000000305">
    <property type="component" value="Unassembled WGS sequence"/>
</dbReference>
<comment type="subcellular location">
    <subcellularLocation>
        <location evidence="1">Membrane</location>
        <topology evidence="1">Single-pass membrane protein</topology>
    </subcellularLocation>
</comment>
<keyword evidence="3" id="KW-0067">ATP-binding</keyword>
<dbReference type="PROSITE" id="PS00107">
    <property type="entry name" value="PROTEIN_KINASE_ATP"/>
    <property type="match status" value="1"/>
</dbReference>
<dbReference type="PANTHER" id="PTHR24416">
    <property type="entry name" value="TYROSINE-PROTEIN KINASE RECEPTOR"/>
    <property type="match status" value="1"/>
</dbReference>
<dbReference type="InterPro" id="IPR008266">
    <property type="entry name" value="Tyr_kinase_AS"/>
</dbReference>
<organism evidence="6 7">
    <name type="scientific">Daphnia pulex</name>
    <name type="common">Water flea</name>
    <dbReference type="NCBI Taxonomy" id="6669"/>
    <lineage>
        <taxon>Eukaryota</taxon>
        <taxon>Metazoa</taxon>
        <taxon>Ecdysozoa</taxon>
        <taxon>Arthropoda</taxon>
        <taxon>Crustacea</taxon>
        <taxon>Branchiopoda</taxon>
        <taxon>Diplostraca</taxon>
        <taxon>Cladocera</taxon>
        <taxon>Anomopoda</taxon>
        <taxon>Daphniidae</taxon>
        <taxon>Daphnia</taxon>
    </lineage>
</organism>
<evidence type="ECO:0000256" key="2">
    <source>
        <dbReference type="ARBA" id="ARBA00051243"/>
    </source>
</evidence>
<dbReference type="PROSITE" id="PS50011">
    <property type="entry name" value="PROTEIN_KINASE_DOM"/>
    <property type="match status" value="1"/>
</dbReference>
<dbReference type="OrthoDB" id="6337809at2759"/>
<dbReference type="HOGENOM" id="CLU_000288_7_40_1"/>
<feature type="binding site" evidence="3">
    <location>
        <position position="29"/>
    </location>
    <ligand>
        <name>ATP</name>
        <dbReference type="ChEBI" id="CHEBI:30616"/>
    </ligand>
</feature>
<feature type="non-terminal residue" evidence="6">
    <location>
        <position position="1"/>
    </location>
</feature>
<dbReference type="Pfam" id="PF07714">
    <property type="entry name" value="PK_Tyr_Ser-Thr"/>
    <property type="match status" value="1"/>
</dbReference>
<dbReference type="GO" id="GO:0005524">
    <property type="term" value="F:ATP binding"/>
    <property type="evidence" value="ECO:0007669"/>
    <property type="project" value="UniProtKB-UniRule"/>
</dbReference>
<evidence type="ECO:0000313" key="7">
    <source>
        <dbReference type="Proteomes" id="UP000000305"/>
    </source>
</evidence>
<dbReference type="InterPro" id="IPR020635">
    <property type="entry name" value="Tyr_kinase_cat_dom"/>
</dbReference>
<proteinExistence type="predicted"/>
<dbReference type="InterPro" id="IPR000719">
    <property type="entry name" value="Prot_kinase_dom"/>
</dbReference>
<keyword evidence="3" id="KW-0547">Nucleotide-binding</keyword>
<dbReference type="InParanoid" id="E9FTN9"/>
<comment type="catalytic activity">
    <reaction evidence="2">
        <text>L-tyrosyl-[protein] + ATP = O-phospho-L-tyrosyl-[protein] + ADP + H(+)</text>
        <dbReference type="Rhea" id="RHEA:10596"/>
        <dbReference type="Rhea" id="RHEA-COMP:10136"/>
        <dbReference type="Rhea" id="RHEA-COMP:20101"/>
        <dbReference type="ChEBI" id="CHEBI:15378"/>
        <dbReference type="ChEBI" id="CHEBI:30616"/>
        <dbReference type="ChEBI" id="CHEBI:46858"/>
        <dbReference type="ChEBI" id="CHEBI:61978"/>
        <dbReference type="ChEBI" id="CHEBI:456216"/>
        <dbReference type="EC" id="2.7.10.1"/>
    </reaction>
</comment>
<evidence type="ECO:0000256" key="4">
    <source>
        <dbReference type="SAM" id="MobiDB-lite"/>
    </source>
</evidence>
<dbReference type="PANTHER" id="PTHR24416:SF617">
    <property type="entry name" value="RET ONCOGENE, ISOFORM A"/>
    <property type="match status" value="1"/>
</dbReference>
<dbReference type="OMA" id="PDEWEIF"/>
<dbReference type="eggNOG" id="KOG0200">
    <property type="taxonomic scope" value="Eukaryota"/>
</dbReference>
<dbReference type="GO" id="GO:0007169">
    <property type="term" value="P:cell surface receptor protein tyrosine kinase signaling pathway"/>
    <property type="evidence" value="ECO:0000318"/>
    <property type="project" value="GO_Central"/>
</dbReference>
<gene>
    <name evidence="6" type="ORF">DAPPUDRAFT_40778</name>
</gene>
<dbReference type="GO" id="GO:0043235">
    <property type="term" value="C:receptor complex"/>
    <property type="evidence" value="ECO:0000318"/>
    <property type="project" value="GO_Central"/>
</dbReference>
<dbReference type="Gene3D" id="3.30.200.20">
    <property type="entry name" value="Phosphorylase Kinase, domain 1"/>
    <property type="match status" value="1"/>
</dbReference>
<accession>E9FTN9</accession>
<dbReference type="AlphaFoldDB" id="E9FTN9"/>
<keyword evidence="7" id="KW-1185">Reference proteome</keyword>
<dbReference type="FunFam" id="3.30.200.20:FF:001571">
    <property type="match status" value="1"/>
</dbReference>
<feature type="domain" description="Protein kinase" evidence="5">
    <location>
        <begin position="1"/>
        <end position="286"/>
    </location>
</feature>
<sequence length="430" mass="47960">LGEGEFGQVMRATVTSVTGIGGHRVVAAKMAKTAPTMISRGDIGETISPELADLLSEFHLLKDVSHPNVIKLLGACTDVSGPFLLILEYCEHGSLRNYLRRSRLILPEQQQQSPSSFMVTPAVTPRDLLSFAWQISQAGAYLSEMKLVHRDLAARNVLVASGKVCKVSDFGLTRDVYEGDTYFKTSKGRVPIKWMALESLSDHVYTSKSDVWSFGVLLWELATLGANPYPGVTPERLYRLLKTGYRMEKPDNCSEELYELMMKCWREDPQERPQFAELVKTVEDMLGVGMDYLDLGCLAGVSNREYFMSSVSDGSLPKGIRIISDFNSSSNYGATRSAFKRLRINYTGLQQLRWDDDEDELPMSAESSPAEDQSSFYLNMSSSKTDDGETIPLVNSGQHQQLIIQDSFPLFKPVADAEAQDEYLLPIVRV</sequence>